<feature type="domain" description="Outer membrane protein assembly factor BamE" evidence="4">
    <location>
        <begin position="42"/>
        <end position="109"/>
    </location>
</feature>
<reference evidence="5 6" key="1">
    <citation type="submission" date="2024-04" db="EMBL/GenBank/DDBJ databases">
        <title>Biological Control Activity of Plant Growth Promoting Rhizobacteria Burkholderia pyrrocinia BX1 against Tobacco black shank Introduction Tobacco black shank (TBS) caused by the oomycete Phytophthora. nicotianae (P. nicotianae) has become a destructive soil.</title>
        <authorList>
            <person name="Liu X."/>
            <person name="Shu C."/>
        </authorList>
    </citation>
    <scope>NUCLEOTIDE SEQUENCE [LARGE SCALE GENOMIC DNA]</scope>
    <source>
        <strain evidence="5 6">BX1</strain>
        <plasmid evidence="5 6">unnamed</plasmid>
    </source>
</reference>
<keyword evidence="6" id="KW-1185">Reference proteome</keyword>
<evidence type="ECO:0000313" key="5">
    <source>
        <dbReference type="EMBL" id="WZW59159.1"/>
    </source>
</evidence>
<evidence type="ECO:0000256" key="1">
    <source>
        <dbReference type="ARBA" id="ARBA00022729"/>
    </source>
</evidence>
<evidence type="ECO:0000313" key="6">
    <source>
        <dbReference type="Proteomes" id="UP001484179"/>
    </source>
</evidence>
<feature type="chain" id="PRO_5047353759" evidence="3">
    <location>
        <begin position="26"/>
        <end position="134"/>
    </location>
</feature>
<organism evidence="5 6">
    <name type="scientific">Burkholderia pyrrocinia</name>
    <name type="common">Pseudomonas pyrrocinia</name>
    <dbReference type="NCBI Taxonomy" id="60550"/>
    <lineage>
        <taxon>Bacteria</taxon>
        <taxon>Pseudomonadati</taxon>
        <taxon>Pseudomonadota</taxon>
        <taxon>Betaproteobacteria</taxon>
        <taxon>Burkholderiales</taxon>
        <taxon>Burkholderiaceae</taxon>
        <taxon>Burkholderia</taxon>
        <taxon>Burkholderia cepacia complex</taxon>
    </lineage>
</organism>
<accession>A0ABZ3BVS4</accession>
<dbReference type="Gene3D" id="3.30.1450.10">
    <property type="match status" value="1"/>
</dbReference>
<feature type="signal peptide" evidence="3">
    <location>
        <begin position="1"/>
        <end position="25"/>
    </location>
</feature>
<dbReference type="RefSeq" id="WP_342312377.1">
    <property type="nucleotide sequence ID" value="NZ_CP150851.1"/>
</dbReference>
<dbReference type="InterPro" id="IPR007450">
    <property type="entry name" value="BamE_dom"/>
</dbReference>
<dbReference type="Proteomes" id="UP001484179">
    <property type="component" value="Plasmid unnamed"/>
</dbReference>
<keyword evidence="2" id="KW-0472">Membrane</keyword>
<dbReference type="InterPro" id="IPR037873">
    <property type="entry name" value="BamE-like"/>
</dbReference>
<evidence type="ECO:0000256" key="3">
    <source>
        <dbReference type="SAM" id="SignalP"/>
    </source>
</evidence>
<proteinExistence type="predicted"/>
<keyword evidence="5" id="KW-0614">Plasmid</keyword>
<name>A0ABZ3BVS4_BURPY</name>
<evidence type="ECO:0000259" key="4">
    <source>
        <dbReference type="Pfam" id="PF04355"/>
    </source>
</evidence>
<dbReference type="PROSITE" id="PS51257">
    <property type="entry name" value="PROKAR_LIPOPROTEIN"/>
    <property type="match status" value="1"/>
</dbReference>
<evidence type="ECO:0000256" key="2">
    <source>
        <dbReference type="ARBA" id="ARBA00023136"/>
    </source>
</evidence>
<keyword evidence="1 3" id="KW-0732">Signal</keyword>
<gene>
    <name evidence="5" type="primary">bamE</name>
    <name evidence="5" type="ORF">WN985_32860</name>
</gene>
<sequence>MNAHIAKFAAAALFAVAGLTGCATQQGDPPFPSPDTATLHEGTYPNLANLAQVQLGVTKNQLYELLGPPHFHEWIFHVRTWNYLFQFRDGGKVATCQYQVQFDSDNRVVKTRWDKAECEALGGKGAVVRRADAV</sequence>
<protein>
    <submittedName>
        <fullName evidence="5">Outer membrane protein assembly factor BamE</fullName>
    </submittedName>
</protein>
<dbReference type="Pfam" id="PF04355">
    <property type="entry name" value="BamE"/>
    <property type="match status" value="1"/>
</dbReference>
<geneLocation type="plasmid" evidence="5 6">
    <name>unnamed</name>
</geneLocation>
<dbReference type="EMBL" id="CP150851">
    <property type="protein sequence ID" value="WZW59159.1"/>
    <property type="molecule type" value="Genomic_DNA"/>
</dbReference>